<sequence>MIGILPGLRCLHQTRGGSLSRLEELEADLLARLRRAEEENWLGEVEGINLTLAFLRAKREETQRRTRRPAVDLGIPRARSAGNHTRKDYP</sequence>
<reference evidence="2" key="1">
    <citation type="submission" date="2022-10" db="EMBL/GenBank/DDBJ databases">
        <title>The complete genomes of actinobacterial strains from the NBC collection.</title>
        <authorList>
            <person name="Joergensen T.S."/>
            <person name="Alvarez Arevalo M."/>
            <person name="Sterndorff E.B."/>
            <person name="Faurdal D."/>
            <person name="Vuksanovic O."/>
            <person name="Mourched A.-S."/>
            <person name="Charusanti P."/>
            <person name="Shaw S."/>
            <person name="Blin K."/>
            <person name="Weber T."/>
        </authorList>
    </citation>
    <scope>NUCLEOTIDE SEQUENCE</scope>
    <source>
        <strain evidence="2">NBC_00008</strain>
    </source>
</reference>
<evidence type="ECO:0008006" key="3">
    <source>
        <dbReference type="Google" id="ProtNLM"/>
    </source>
</evidence>
<protein>
    <recommendedName>
        <fullName evidence="3">Transposase</fullName>
    </recommendedName>
</protein>
<dbReference type="EMBL" id="CP108313">
    <property type="protein sequence ID" value="WTW73001.1"/>
    <property type="molecule type" value="Genomic_DNA"/>
</dbReference>
<evidence type="ECO:0000256" key="1">
    <source>
        <dbReference type="SAM" id="MobiDB-lite"/>
    </source>
</evidence>
<evidence type="ECO:0000313" key="2">
    <source>
        <dbReference type="EMBL" id="WTW73001.1"/>
    </source>
</evidence>
<organism evidence="2">
    <name type="scientific">Streptomyces sp. NBC_00008</name>
    <dbReference type="NCBI Taxonomy" id="2903610"/>
    <lineage>
        <taxon>Bacteria</taxon>
        <taxon>Bacillati</taxon>
        <taxon>Actinomycetota</taxon>
        <taxon>Actinomycetes</taxon>
        <taxon>Kitasatosporales</taxon>
        <taxon>Streptomycetaceae</taxon>
        <taxon>Streptomyces</taxon>
    </lineage>
</organism>
<feature type="region of interest" description="Disordered" evidence="1">
    <location>
        <begin position="61"/>
        <end position="90"/>
    </location>
</feature>
<dbReference type="AlphaFoldDB" id="A0AAU2W0Y4"/>
<name>A0AAU2W0Y4_9ACTN</name>
<proteinExistence type="predicted"/>
<accession>A0AAU2W0Y4</accession>
<gene>
    <name evidence="2" type="ORF">OG398_34550</name>
</gene>